<dbReference type="SUPFAM" id="SSF46785">
    <property type="entry name" value="Winged helix' DNA-binding domain"/>
    <property type="match status" value="1"/>
</dbReference>
<dbReference type="RefSeq" id="WP_394844452.1">
    <property type="nucleotide sequence ID" value="NZ_CP089982.1"/>
</dbReference>
<protein>
    <submittedName>
        <fullName evidence="6">LysR family transcriptional regulator</fullName>
    </submittedName>
</protein>
<dbReference type="PRINTS" id="PR00039">
    <property type="entry name" value="HTHLYSR"/>
</dbReference>
<evidence type="ECO:0000256" key="2">
    <source>
        <dbReference type="ARBA" id="ARBA00023015"/>
    </source>
</evidence>
<reference evidence="6 7" key="1">
    <citation type="submission" date="2021-12" db="EMBL/GenBank/DDBJ databases">
        <title>Discovery of the Pendulisporaceae a myxobacterial family with distinct sporulation behavior and unique specialized metabolism.</title>
        <authorList>
            <person name="Garcia R."/>
            <person name="Popoff A."/>
            <person name="Bader C.D."/>
            <person name="Loehr J."/>
            <person name="Walesch S."/>
            <person name="Walt C."/>
            <person name="Boldt J."/>
            <person name="Bunk B."/>
            <person name="Haeckl F.J.F.P.J."/>
            <person name="Gunesch A.P."/>
            <person name="Birkelbach J."/>
            <person name="Nuebel U."/>
            <person name="Pietschmann T."/>
            <person name="Bach T."/>
            <person name="Mueller R."/>
        </authorList>
    </citation>
    <scope>NUCLEOTIDE SEQUENCE [LARGE SCALE GENOMIC DNA]</scope>
    <source>
        <strain evidence="6 7">MSr12523</strain>
    </source>
</reference>
<dbReference type="InterPro" id="IPR005119">
    <property type="entry name" value="LysR_subst-bd"/>
</dbReference>
<keyword evidence="7" id="KW-1185">Reference proteome</keyword>
<dbReference type="Pfam" id="PF00126">
    <property type="entry name" value="HTH_1"/>
    <property type="match status" value="1"/>
</dbReference>
<gene>
    <name evidence="6" type="ORF">LZC95_46285</name>
</gene>
<evidence type="ECO:0000259" key="5">
    <source>
        <dbReference type="PROSITE" id="PS50931"/>
    </source>
</evidence>
<dbReference type="InterPro" id="IPR050950">
    <property type="entry name" value="HTH-type_LysR_regulators"/>
</dbReference>
<keyword evidence="3" id="KW-0238">DNA-binding</keyword>
<dbReference type="Pfam" id="PF03466">
    <property type="entry name" value="LysR_substrate"/>
    <property type="match status" value="1"/>
</dbReference>
<keyword evidence="2" id="KW-0805">Transcription regulation</keyword>
<evidence type="ECO:0000256" key="1">
    <source>
        <dbReference type="ARBA" id="ARBA00009437"/>
    </source>
</evidence>
<comment type="similarity">
    <text evidence="1">Belongs to the LysR transcriptional regulatory family.</text>
</comment>
<dbReference type="InterPro" id="IPR036390">
    <property type="entry name" value="WH_DNA-bd_sf"/>
</dbReference>
<dbReference type="SUPFAM" id="SSF53850">
    <property type="entry name" value="Periplasmic binding protein-like II"/>
    <property type="match status" value="1"/>
</dbReference>
<keyword evidence="4" id="KW-0804">Transcription</keyword>
<dbReference type="PROSITE" id="PS50931">
    <property type="entry name" value="HTH_LYSR"/>
    <property type="match status" value="1"/>
</dbReference>
<dbReference type="PANTHER" id="PTHR30419">
    <property type="entry name" value="HTH-TYPE TRANSCRIPTIONAL REGULATOR YBHD"/>
    <property type="match status" value="1"/>
</dbReference>
<evidence type="ECO:0000313" key="6">
    <source>
        <dbReference type="EMBL" id="WXA93852.1"/>
    </source>
</evidence>
<name>A0ABZ2K573_9BACT</name>
<evidence type="ECO:0000256" key="3">
    <source>
        <dbReference type="ARBA" id="ARBA00023125"/>
    </source>
</evidence>
<dbReference type="InterPro" id="IPR036388">
    <property type="entry name" value="WH-like_DNA-bd_sf"/>
</dbReference>
<feature type="domain" description="HTH lysR-type" evidence="5">
    <location>
        <begin position="1"/>
        <end position="58"/>
    </location>
</feature>
<dbReference type="Gene3D" id="3.40.190.290">
    <property type="match status" value="1"/>
</dbReference>
<dbReference type="EMBL" id="CP089982">
    <property type="protein sequence ID" value="WXA93852.1"/>
    <property type="molecule type" value="Genomic_DNA"/>
</dbReference>
<evidence type="ECO:0000313" key="7">
    <source>
        <dbReference type="Proteomes" id="UP001379533"/>
    </source>
</evidence>
<organism evidence="6 7">
    <name type="scientific">Pendulispora brunnea</name>
    <dbReference type="NCBI Taxonomy" id="2905690"/>
    <lineage>
        <taxon>Bacteria</taxon>
        <taxon>Pseudomonadati</taxon>
        <taxon>Myxococcota</taxon>
        <taxon>Myxococcia</taxon>
        <taxon>Myxococcales</taxon>
        <taxon>Sorangiineae</taxon>
        <taxon>Pendulisporaceae</taxon>
        <taxon>Pendulispora</taxon>
    </lineage>
</organism>
<evidence type="ECO:0000256" key="4">
    <source>
        <dbReference type="ARBA" id="ARBA00023163"/>
    </source>
</evidence>
<dbReference type="Gene3D" id="1.10.10.10">
    <property type="entry name" value="Winged helix-like DNA-binding domain superfamily/Winged helix DNA-binding domain"/>
    <property type="match status" value="1"/>
</dbReference>
<dbReference type="InterPro" id="IPR000847">
    <property type="entry name" value="LysR_HTH_N"/>
</dbReference>
<accession>A0ABZ2K573</accession>
<proteinExistence type="inferred from homology"/>
<dbReference type="CDD" id="cd05466">
    <property type="entry name" value="PBP2_LTTR_substrate"/>
    <property type="match status" value="1"/>
</dbReference>
<sequence length="296" mass="32136">MDESELRAFTALARELRFTRAAKSLNVSQPTLSRLVQRLERQLGAKLVVRAPQGVVLTDAGERFLPHAERALASIDSGVVEVSELSGEPRGEVKIGALPTIVAYVLPPVVAGFHKTYPAVKLIVLEGGTGGLEAKVARGELDLALVQYPPKSEELSALLLWREEHRLALPPHHRLAGSKKPIALQSLIDEPFVVIPGTIGMRKMEEVCAAVGKRPSVALETDNLESVRRMIEAGLGVSLVPELMARDKRWRVEPIPISGGVVFRQVCVVHRGAGYLTAATRALRNAITAHAKTLKF</sequence>
<dbReference type="Proteomes" id="UP001379533">
    <property type="component" value="Chromosome"/>
</dbReference>